<reference evidence="3 4" key="1">
    <citation type="submission" date="2016-04" db="EMBL/GenBank/DDBJ databases">
        <title>Complete genome sequence of the haloalkaliphilic hydrocarbon-degrading bacterium Dietzia psychralcaliphila ILA-1T, isolated from a drain of a fish product-processing plant.</title>
        <authorList>
            <person name="Zhao J."/>
            <person name="Hu B."/>
            <person name="Geng S."/>
            <person name="Nie Y."/>
            <person name="Tang Y."/>
        </authorList>
    </citation>
    <scope>NUCLEOTIDE SEQUENCE [LARGE SCALE GENOMIC DNA]</scope>
    <source>
        <strain evidence="3 4">ILA-1</strain>
    </source>
</reference>
<dbReference type="EMBL" id="CP015453">
    <property type="protein sequence ID" value="AWH96963.1"/>
    <property type="molecule type" value="Genomic_DNA"/>
</dbReference>
<evidence type="ECO:0000313" key="3">
    <source>
        <dbReference type="EMBL" id="AWH96963.1"/>
    </source>
</evidence>
<feature type="domain" description="ER-bound oxygenase mpaB/mpaB'/Rubber oxygenase catalytic" evidence="2">
    <location>
        <begin position="176"/>
        <end position="403"/>
    </location>
</feature>
<dbReference type="InterPro" id="IPR037473">
    <property type="entry name" value="Lcp-like"/>
</dbReference>
<name>A0AAD0JS40_9ACTN</name>
<keyword evidence="4" id="KW-1185">Reference proteome</keyword>
<dbReference type="Proteomes" id="UP000244903">
    <property type="component" value="Chromosome"/>
</dbReference>
<evidence type="ECO:0000259" key="2">
    <source>
        <dbReference type="Pfam" id="PF09995"/>
    </source>
</evidence>
<dbReference type="AlphaFoldDB" id="A0AAD0JS40"/>
<dbReference type="InterPro" id="IPR018713">
    <property type="entry name" value="MPAB/Lcp_cat_dom"/>
</dbReference>
<dbReference type="PANTHER" id="PTHR37539">
    <property type="entry name" value="SECRETED PROTEIN-RELATED"/>
    <property type="match status" value="1"/>
</dbReference>
<dbReference type="RefSeq" id="WP_107747082.1">
    <property type="nucleotide sequence ID" value="NZ_CP015453.1"/>
</dbReference>
<dbReference type="GO" id="GO:0016491">
    <property type="term" value="F:oxidoreductase activity"/>
    <property type="evidence" value="ECO:0007669"/>
    <property type="project" value="InterPro"/>
</dbReference>
<evidence type="ECO:0000313" key="4">
    <source>
        <dbReference type="Proteomes" id="UP000244903"/>
    </source>
</evidence>
<dbReference type="KEGG" id="dpc:A6048_17285"/>
<protein>
    <recommendedName>
        <fullName evidence="2">ER-bound oxygenase mpaB/mpaB'/Rubber oxygenase catalytic domain-containing protein</fullName>
    </recommendedName>
</protein>
<sequence length="476" mass="53256">MISVTLAAGQGTNEGDDAISTTTPTPIQDPVGSPHPFDYYYYYRSGMPLRPWPERSTQSHELWDASRSRFVEPMVPRDRLASPSPLIDLVADHQWQGDELMDEVVQAFRRIGLSEGRRMLERALDDGIDAVVDPPPELLRFFASLDNPPAWHDPERWESGRQLWISASFAGKTGMAVMDALATFVGNDVSTATGTTRRFINDYQRRMFETYTWFWNVTRTSAMDRYSPVFKDTVKVRLMHSQVRAGLRRSWDPESVDRDGCPISCTAMLMGAISFGLLPMLVDQAHGRVYSQSDLDDAWIYWAHIAFVFGVSEDVIPATAIDAVEVLNHYLPYTGGPTDATAEMSGAAATHLSDEGGRLTVKGRVMAGPLLGMMAYFGGEPAVRALIATTPVHDISLTRWVRLIGVVARVNVWMNRVADTLPFEDTRLRRRARRGDRFWRVNVLTSRAAARRKGILTTPYDHHDATPSTPVGCPIH</sequence>
<gene>
    <name evidence="3" type="ORF">A6048_17285</name>
</gene>
<evidence type="ECO:0000256" key="1">
    <source>
        <dbReference type="SAM" id="MobiDB-lite"/>
    </source>
</evidence>
<accession>A0AAD0JS40</accession>
<feature type="region of interest" description="Disordered" evidence="1">
    <location>
        <begin position="1"/>
        <end position="30"/>
    </location>
</feature>
<proteinExistence type="predicted"/>
<organism evidence="3 4">
    <name type="scientific">Dietzia psychralcaliphila</name>
    <dbReference type="NCBI Taxonomy" id="139021"/>
    <lineage>
        <taxon>Bacteria</taxon>
        <taxon>Bacillati</taxon>
        <taxon>Actinomycetota</taxon>
        <taxon>Actinomycetes</taxon>
        <taxon>Mycobacteriales</taxon>
        <taxon>Dietziaceae</taxon>
        <taxon>Dietzia</taxon>
    </lineage>
</organism>
<dbReference type="Pfam" id="PF09995">
    <property type="entry name" value="MPAB_Lcp_cat"/>
    <property type="match status" value="1"/>
</dbReference>
<dbReference type="PANTHER" id="PTHR37539:SF1">
    <property type="entry name" value="ER-BOUND OXYGENASE MPAB_MPAB'_RUBBER OXYGENASE CATALYTIC DOMAIN-CONTAINING PROTEIN"/>
    <property type="match status" value="1"/>
</dbReference>